<organism evidence="15 16">
    <name type="scientific">Bicyclus anynana</name>
    <name type="common">Squinting bush brown butterfly</name>
    <dbReference type="NCBI Taxonomy" id="110368"/>
    <lineage>
        <taxon>Eukaryota</taxon>
        <taxon>Metazoa</taxon>
        <taxon>Ecdysozoa</taxon>
        <taxon>Arthropoda</taxon>
        <taxon>Hexapoda</taxon>
        <taxon>Insecta</taxon>
        <taxon>Pterygota</taxon>
        <taxon>Neoptera</taxon>
        <taxon>Endopterygota</taxon>
        <taxon>Lepidoptera</taxon>
        <taxon>Glossata</taxon>
        <taxon>Ditrysia</taxon>
        <taxon>Papilionoidea</taxon>
        <taxon>Nymphalidae</taxon>
        <taxon>Satyrinae</taxon>
        <taxon>Satyrini</taxon>
        <taxon>Mycalesina</taxon>
        <taxon>Bicyclus</taxon>
    </lineage>
</organism>
<dbReference type="InterPro" id="IPR031481">
    <property type="entry name" value="Glyco_tran_10_N"/>
</dbReference>
<feature type="domain" description="Fucosyltransferase C-terminal" evidence="13">
    <location>
        <begin position="206"/>
        <end position="377"/>
    </location>
</feature>
<dbReference type="KEGG" id="bany:112049288"/>
<evidence type="ECO:0000256" key="5">
    <source>
        <dbReference type="ARBA" id="ARBA00022679"/>
    </source>
</evidence>
<keyword evidence="7" id="KW-0735">Signal-anchor</keyword>
<dbReference type="AlphaFoldDB" id="A0A6J1ND06"/>
<evidence type="ECO:0000256" key="3">
    <source>
        <dbReference type="ARBA" id="ARBA00008919"/>
    </source>
</evidence>
<dbReference type="InterPro" id="IPR038577">
    <property type="entry name" value="GT10-like_C_sf"/>
</dbReference>
<reference evidence="16" key="1">
    <citation type="submission" date="2025-04" db="UniProtKB">
        <authorList>
            <consortium name="RefSeq"/>
        </authorList>
    </citation>
    <scope>IDENTIFICATION</scope>
</reference>
<evidence type="ECO:0000313" key="15">
    <source>
        <dbReference type="Proteomes" id="UP001652582"/>
    </source>
</evidence>
<evidence type="ECO:0000256" key="8">
    <source>
        <dbReference type="ARBA" id="ARBA00022989"/>
    </source>
</evidence>
<keyword evidence="5 12" id="KW-0808">Transferase</keyword>
<evidence type="ECO:0000256" key="1">
    <source>
        <dbReference type="ARBA" id="ARBA00004447"/>
    </source>
</evidence>
<keyword evidence="11" id="KW-0325">Glycoprotein</keyword>
<comment type="subcellular location">
    <subcellularLocation>
        <location evidence="1 12">Golgi apparatus</location>
        <location evidence="1 12">Golgi stack membrane</location>
        <topology evidence="1 12">Single-pass type II membrane protein</topology>
    </subcellularLocation>
</comment>
<dbReference type="UniPathway" id="UPA00378"/>
<feature type="transmembrane region" description="Helical" evidence="12">
    <location>
        <begin position="12"/>
        <end position="33"/>
    </location>
</feature>
<keyword evidence="6 12" id="KW-0812">Transmembrane</keyword>
<keyword evidence="9 12" id="KW-0333">Golgi apparatus</keyword>
<dbReference type="GO" id="GO:0008417">
    <property type="term" value="F:fucosyltransferase activity"/>
    <property type="evidence" value="ECO:0007669"/>
    <property type="project" value="InterPro"/>
</dbReference>
<feature type="domain" description="Fucosyltransferase N-terminal" evidence="14">
    <location>
        <begin position="55"/>
        <end position="170"/>
    </location>
</feature>
<accession>A0A6J1ND06</accession>
<keyword evidence="10 12" id="KW-0472">Membrane</keyword>
<evidence type="ECO:0000259" key="14">
    <source>
        <dbReference type="Pfam" id="PF17039"/>
    </source>
</evidence>
<evidence type="ECO:0000256" key="11">
    <source>
        <dbReference type="ARBA" id="ARBA00023180"/>
    </source>
</evidence>
<dbReference type="InterPro" id="IPR001503">
    <property type="entry name" value="Glyco_trans_10"/>
</dbReference>
<gene>
    <name evidence="16 17 18" type="primary">LOC112049288</name>
</gene>
<keyword evidence="15" id="KW-1185">Reference proteome</keyword>
<evidence type="ECO:0000256" key="4">
    <source>
        <dbReference type="ARBA" id="ARBA00022676"/>
    </source>
</evidence>
<dbReference type="RefSeq" id="XP_052742600.1">
    <property type="nucleotide sequence ID" value="XM_052886640.1"/>
</dbReference>
<evidence type="ECO:0000256" key="6">
    <source>
        <dbReference type="ARBA" id="ARBA00022692"/>
    </source>
</evidence>
<evidence type="ECO:0000256" key="7">
    <source>
        <dbReference type="ARBA" id="ARBA00022968"/>
    </source>
</evidence>
<dbReference type="EC" id="2.4.1.-" evidence="12"/>
<comment type="similarity">
    <text evidence="3 12">Belongs to the glycosyltransferase 10 family.</text>
</comment>
<dbReference type="Gene3D" id="3.40.50.11660">
    <property type="entry name" value="Glycosyl transferase family 10, C-terminal domain"/>
    <property type="match status" value="1"/>
</dbReference>
<evidence type="ECO:0000256" key="9">
    <source>
        <dbReference type="ARBA" id="ARBA00023034"/>
    </source>
</evidence>
<dbReference type="InterPro" id="IPR055270">
    <property type="entry name" value="Glyco_tran_10_C"/>
</dbReference>
<dbReference type="Pfam" id="PF00852">
    <property type="entry name" value="Glyco_transf_10"/>
    <property type="match status" value="1"/>
</dbReference>
<dbReference type="Pfam" id="PF17039">
    <property type="entry name" value="Glyco_tran_10_N"/>
    <property type="match status" value="1"/>
</dbReference>
<dbReference type="RefSeq" id="XP_052742601.1">
    <property type="nucleotide sequence ID" value="XM_052886641.1"/>
</dbReference>
<evidence type="ECO:0000256" key="2">
    <source>
        <dbReference type="ARBA" id="ARBA00004922"/>
    </source>
</evidence>
<protein>
    <recommendedName>
        <fullName evidence="12">Fucosyltransferase</fullName>
        <ecNumber evidence="12">2.4.1.-</ecNumber>
    </recommendedName>
</protein>
<proteinExistence type="inferred from homology"/>
<keyword evidence="4 12" id="KW-0328">Glycosyltransferase</keyword>
<comment type="pathway">
    <text evidence="2">Protein modification; protein glycosylation.</text>
</comment>
<dbReference type="Proteomes" id="UP001652582">
    <property type="component" value="Chromosome 17"/>
</dbReference>
<dbReference type="RefSeq" id="XP_023942893.1">
    <property type="nucleotide sequence ID" value="XM_024087125.1"/>
</dbReference>
<evidence type="ECO:0000313" key="18">
    <source>
        <dbReference type="RefSeq" id="XP_052742601.1"/>
    </source>
</evidence>
<dbReference type="PANTHER" id="PTHR48438:SF1">
    <property type="entry name" value="ALPHA-(1,3)-FUCOSYLTRANSFERASE C-RELATED"/>
    <property type="match status" value="1"/>
</dbReference>
<dbReference type="GeneID" id="112049288"/>
<evidence type="ECO:0000313" key="16">
    <source>
        <dbReference type="RefSeq" id="XP_023942893.1"/>
    </source>
</evidence>
<dbReference type="GO" id="GO:0032580">
    <property type="term" value="C:Golgi cisterna membrane"/>
    <property type="evidence" value="ECO:0007669"/>
    <property type="project" value="UniProtKB-SubCell"/>
</dbReference>
<evidence type="ECO:0000256" key="10">
    <source>
        <dbReference type="ARBA" id="ARBA00023136"/>
    </source>
</evidence>
<evidence type="ECO:0000313" key="17">
    <source>
        <dbReference type="RefSeq" id="XP_052742600.1"/>
    </source>
</evidence>
<evidence type="ECO:0000256" key="12">
    <source>
        <dbReference type="RuleBase" id="RU003832"/>
    </source>
</evidence>
<sequence>MRTRMYYIVTRLNVTRLIFIVILMYAASLVYTYNARLHSIRSQRKDISYTNHKSLKYILQWTNRFALPLNTMGEGNSVFVKGKCKYTNCYVTDDKEYFLDQTEFDAVVFGGLDAMNLWSFQLPYNRSPRQKYIFAASESADNNPVCSPMYNDFFNWTWTYRIDSDLYWGYVIIYDLDDNVVGPAVDMKWLDKMNPIVEELKSKLLSKSKTAAWFVSHCSTNGGRELYVKELQKELDVYKLNVDVYGGCGTLSCPRDDEAFCFKKLEDDYYFYLSFENSFAEDYVTEKLLNALNNYAIPIVYGTANYSRFLPPGSYLDALALGPKELAHQMNEILTNRSKYHDFFRWRNHYRYGPSHPVEEVCKLCTMLNNPDKVSQVTVWKDFDRWWNGKEYAHNCLTHWWSW</sequence>
<keyword evidence="8 12" id="KW-1133">Transmembrane helix</keyword>
<name>A0A6J1ND06_BICAN</name>
<dbReference type="PANTHER" id="PTHR48438">
    <property type="entry name" value="ALPHA-(1,3)-FUCOSYLTRANSFERASE C-RELATED"/>
    <property type="match status" value="1"/>
</dbReference>
<dbReference type="SUPFAM" id="SSF53756">
    <property type="entry name" value="UDP-Glycosyltransferase/glycogen phosphorylase"/>
    <property type="match status" value="1"/>
</dbReference>
<dbReference type="OrthoDB" id="427096at2759"/>
<evidence type="ECO:0000259" key="13">
    <source>
        <dbReference type="Pfam" id="PF00852"/>
    </source>
</evidence>